<evidence type="ECO:0000313" key="2">
    <source>
        <dbReference type="WBParaSite" id="JU765_v2.g10095.t1"/>
    </source>
</evidence>
<name>A0AC34PUG6_9BILA</name>
<proteinExistence type="predicted"/>
<protein>
    <submittedName>
        <fullName evidence="2">Protein kinase domain-containing protein</fullName>
    </submittedName>
</protein>
<accession>A0AC34PUG6</accession>
<reference evidence="2" key="1">
    <citation type="submission" date="2022-11" db="UniProtKB">
        <authorList>
            <consortium name="WormBaseParasite"/>
        </authorList>
    </citation>
    <scope>IDENTIFICATION</scope>
</reference>
<dbReference type="Proteomes" id="UP000887576">
    <property type="component" value="Unplaced"/>
</dbReference>
<evidence type="ECO:0000313" key="1">
    <source>
        <dbReference type="Proteomes" id="UP000887576"/>
    </source>
</evidence>
<dbReference type="WBParaSite" id="JU765_v2.g10095.t1">
    <property type="protein sequence ID" value="JU765_v2.g10095.t1"/>
    <property type="gene ID" value="JU765_v2.g10095"/>
</dbReference>
<organism evidence="1 2">
    <name type="scientific">Panagrolaimus sp. JU765</name>
    <dbReference type="NCBI Taxonomy" id="591449"/>
    <lineage>
        <taxon>Eukaryota</taxon>
        <taxon>Metazoa</taxon>
        <taxon>Ecdysozoa</taxon>
        <taxon>Nematoda</taxon>
        <taxon>Chromadorea</taxon>
        <taxon>Rhabditida</taxon>
        <taxon>Tylenchina</taxon>
        <taxon>Panagrolaimomorpha</taxon>
        <taxon>Panagrolaimoidea</taxon>
        <taxon>Panagrolaimidae</taxon>
        <taxon>Panagrolaimus</taxon>
    </lineage>
</organism>
<sequence>MATVAAATNATSIQSAPSSGRQSMGFVSGSTMNSHQFSPVHVMNNGLTNPGTYCQPSPFGTPFVSPNHGSTAAKPPTGIVKVGFYEVEGTIGRGNFAVVKIAKHRVTRTDVAIKIVDKRRLDAENLTKIYREIEVLKKIRHPHIIKLYQVMETSNMIYLVTEYASQGEIFDLIAKQGRLSENDARIKFWQIISAVDYLHKLNIVHRDLKAENLLLDINLNIKLADFGFSNFYDKNETLNTFCGSPPYAAPEVFEGKEYDGPKIDIWSLGVVLYVLVCGVLPFEGASLQILRDRVLSGRIRIPFFMSSECESLIRRMLTVDPKKRPTIQQIKNHKWMQAAEYEPRFDFDLQLMQTDQQEQKQQIFRLMQSLGLDISRIRMSVQEEAYDNFHAIYLLLLERLKSNVTSSAAELKSRRRQSDAPAPKHRPPLNMLRDHSTFQTTDCITNIPQVSHQYAHSDYSDNSSTLSRQSTIGTIGSVDEGVESDLNGSSQSRGTFSSSEIGTSNEPISSVSISSQFDQFDQIESDIMSSISSCPPNSEGSNNSTGPHNLNTSVNVNMANLAAIVPSNDSPIGSPQPSNFGDGWRASDNSMFDSVTTPFPTGHLGHKTKAVHELSRPSTGAVNAQLKKMRISAHTKPMTFAVSPVDKRQRQILGVLPKRISLPENLEFQPQMLLNIKQSIHVEKKISGEVGASTVAESKQAIKVRFQQQQQKRKSRMQLLRQQNSFQNKQVALAGTTNGRIVHDEPPPIPPLSPIEDLRGEDSMDLS</sequence>